<evidence type="ECO:0000256" key="2">
    <source>
        <dbReference type="SAM" id="SignalP"/>
    </source>
</evidence>
<comment type="caution">
    <text evidence="3">The sequence shown here is derived from an EMBL/GenBank/DDBJ whole genome shotgun (WGS) entry which is preliminary data.</text>
</comment>
<name>A0A1D1UNL2_RAMVA</name>
<gene>
    <name evidence="3" type="primary">RvY_03576</name>
    <name evidence="3" type="synonym">RvY_03576.1</name>
    <name evidence="3" type="ORF">RvY_03576-1</name>
</gene>
<dbReference type="Proteomes" id="UP000186922">
    <property type="component" value="Unassembled WGS sequence"/>
</dbReference>
<sequence>MAGLRISPSGCGSWFALLMVTTLLVSAVVPLPVLAAASGQASYFPSQGLEVPDEEYVRPPRLFAPFNSMSRIYPYPSKRKGVGFYAFGGKRDAQFSPRSEVRGRTYFAWGGKKRSAAPSVLHMAQGSLPLGSSHGASNRNLAYPRDRR</sequence>
<dbReference type="EMBL" id="BDGG01000002">
    <property type="protein sequence ID" value="GAU91294.1"/>
    <property type="molecule type" value="Genomic_DNA"/>
</dbReference>
<evidence type="ECO:0000313" key="3">
    <source>
        <dbReference type="EMBL" id="GAU91294.1"/>
    </source>
</evidence>
<feature type="region of interest" description="Disordered" evidence="1">
    <location>
        <begin position="127"/>
        <end position="148"/>
    </location>
</feature>
<dbReference type="AlphaFoldDB" id="A0A1D1UNL2"/>
<feature type="chain" id="PRO_5008897417" evidence="2">
    <location>
        <begin position="28"/>
        <end position="148"/>
    </location>
</feature>
<evidence type="ECO:0000256" key="1">
    <source>
        <dbReference type="SAM" id="MobiDB-lite"/>
    </source>
</evidence>
<keyword evidence="4" id="KW-1185">Reference proteome</keyword>
<keyword evidence="2" id="KW-0732">Signal</keyword>
<protein>
    <submittedName>
        <fullName evidence="3">Uncharacterized protein</fullName>
    </submittedName>
</protein>
<accession>A0A1D1UNL2</accession>
<feature type="signal peptide" evidence="2">
    <location>
        <begin position="1"/>
        <end position="27"/>
    </location>
</feature>
<evidence type="ECO:0000313" key="4">
    <source>
        <dbReference type="Proteomes" id="UP000186922"/>
    </source>
</evidence>
<proteinExistence type="predicted"/>
<reference evidence="3 4" key="1">
    <citation type="journal article" date="2016" name="Nat. Commun.">
        <title>Extremotolerant tardigrade genome and improved radiotolerance of human cultured cells by tardigrade-unique protein.</title>
        <authorList>
            <person name="Hashimoto T."/>
            <person name="Horikawa D.D."/>
            <person name="Saito Y."/>
            <person name="Kuwahara H."/>
            <person name="Kozuka-Hata H."/>
            <person name="Shin-I T."/>
            <person name="Minakuchi Y."/>
            <person name="Ohishi K."/>
            <person name="Motoyama A."/>
            <person name="Aizu T."/>
            <person name="Enomoto A."/>
            <person name="Kondo K."/>
            <person name="Tanaka S."/>
            <person name="Hara Y."/>
            <person name="Koshikawa S."/>
            <person name="Sagara H."/>
            <person name="Miura T."/>
            <person name="Yokobori S."/>
            <person name="Miyagawa K."/>
            <person name="Suzuki Y."/>
            <person name="Kubo T."/>
            <person name="Oyama M."/>
            <person name="Kohara Y."/>
            <person name="Fujiyama A."/>
            <person name="Arakawa K."/>
            <person name="Katayama T."/>
            <person name="Toyoda A."/>
            <person name="Kunieda T."/>
        </authorList>
    </citation>
    <scope>NUCLEOTIDE SEQUENCE [LARGE SCALE GENOMIC DNA]</scope>
    <source>
        <strain evidence="3 4">YOKOZUNA-1</strain>
    </source>
</reference>
<organism evidence="3 4">
    <name type="scientific">Ramazzottius varieornatus</name>
    <name type="common">Water bear</name>
    <name type="synonym">Tardigrade</name>
    <dbReference type="NCBI Taxonomy" id="947166"/>
    <lineage>
        <taxon>Eukaryota</taxon>
        <taxon>Metazoa</taxon>
        <taxon>Ecdysozoa</taxon>
        <taxon>Tardigrada</taxon>
        <taxon>Eutardigrada</taxon>
        <taxon>Parachela</taxon>
        <taxon>Hypsibioidea</taxon>
        <taxon>Ramazzottiidae</taxon>
        <taxon>Ramazzottius</taxon>
    </lineage>
</organism>